<protein>
    <submittedName>
        <fullName evidence="3">Pyruvate synthase</fullName>
    </submittedName>
</protein>
<proteinExistence type="predicted"/>
<organism evidence="3">
    <name type="scientific">Thermodesulfovibrio aggregans</name>
    <dbReference type="NCBI Taxonomy" id="86166"/>
    <lineage>
        <taxon>Bacteria</taxon>
        <taxon>Pseudomonadati</taxon>
        <taxon>Nitrospirota</taxon>
        <taxon>Thermodesulfovibrionia</taxon>
        <taxon>Thermodesulfovibrionales</taxon>
        <taxon>Thermodesulfovibrionaceae</taxon>
        <taxon>Thermodesulfovibrio</taxon>
    </lineage>
</organism>
<dbReference type="EMBL" id="DTHO01000070">
    <property type="protein sequence ID" value="HGH00097.1"/>
    <property type="molecule type" value="Genomic_DNA"/>
</dbReference>
<evidence type="ECO:0000313" key="3">
    <source>
        <dbReference type="EMBL" id="HGH00097.1"/>
    </source>
</evidence>
<dbReference type="GO" id="GO:0016625">
    <property type="term" value="F:oxidoreductase activity, acting on the aldehyde or oxo group of donors, iron-sulfur protein as acceptor"/>
    <property type="evidence" value="ECO:0007669"/>
    <property type="project" value="InterPro"/>
</dbReference>
<keyword evidence="1" id="KW-0560">Oxidoreductase</keyword>
<evidence type="ECO:0000259" key="2">
    <source>
        <dbReference type="Pfam" id="PF01558"/>
    </source>
</evidence>
<dbReference type="Gene3D" id="3.40.920.10">
    <property type="entry name" value="Pyruvate-ferredoxin oxidoreductase, PFOR, domain III"/>
    <property type="match status" value="1"/>
</dbReference>
<accession>A0A7C4AK69</accession>
<dbReference type="PANTHER" id="PTHR43366:SF1">
    <property type="entry name" value="PYRUVATE SYNTHASE SUBUNIT PORC"/>
    <property type="match status" value="1"/>
</dbReference>
<name>A0A7C4AK69_9BACT</name>
<dbReference type="PANTHER" id="PTHR43366">
    <property type="entry name" value="PYRUVATE SYNTHASE SUBUNIT PORC"/>
    <property type="match status" value="1"/>
</dbReference>
<reference evidence="3" key="1">
    <citation type="journal article" date="2020" name="mSystems">
        <title>Genome- and Community-Level Interaction Insights into Carbon Utilization and Element Cycling Functions of Hydrothermarchaeota in Hydrothermal Sediment.</title>
        <authorList>
            <person name="Zhou Z."/>
            <person name="Liu Y."/>
            <person name="Xu W."/>
            <person name="Pan J."/>
            <person name="Luo Z.H."/>
            <person name="Li M."/>
        </authorList>
    </citation>
    <scope>NUCLEOTIDE SEQUENCE [LARGE SCALE GENOMIC DNA]</scope>
    <source>
        <strain evidence="3">SpSt-788</strain>
    </source>
</reference>
<dbReference type="InterPro" id="IPR011894">
    <property type="entry name" value="PorC_KorC"/>
</dbReference>
<dbReference type="AlphaFoldDB" id="A0A7C4AK69"/>
<dbReference type="InterPro" id="IPR019752">
    <property type="entry name" value="Pyrv/ketoisovalerate_OxRed_cat"/>
</dbReference>
<dbReference type="NCBIfam" id="TIGR02175">
    <property type="entry name" value="PorC_KorC"/>
    <property type="match status" value="1"/>
</dbReference>
<dbReference type="InterPro" id="IPR051626">
    <property type="entry name" value="Oxidoreductase_gamma_subunit"/>
</dbReference>
<feature type="domain" description="Pyruvate/ketoisovalerate oxidoreductase catalytic" evidence="2">
    <location>
        <begin position="12"/>
        <end position="185"/>
    </location>
</feature>
<dbReference type="InterPro" id="IPR002869">
    <property type="entry name" value="Pyrv_flavodox_OxRed_cen"/>
</dbReference>
<dbReference type="SUPFAM" id="SSF53323">
    <property type="entry name" value="Pyruvate-ferredoxin oxidoreductase, PFOR, domain III"/>
    <property type="match status" value="1"/>
</dbReference>
<gene>
    <name evidence="3" type="ORF">ENV75_06605</name>
</gene>
<keyword evidence="3" id="KW-0670">Pyruvate</keyword>
<comment type="caution">
    <text evidence="3">The sequence shown here is derived from an EMBL/GenBank/DDBJ whole genome shotgun (WGS) entry which is preliminary data.</text>
</comment>
<evidence type="ECO:0000256" key="1">
    <source>
        <dbReference type="ARBA" id="ARBA00023002"/>
    </source>
</evidence>
<dbReference type="Pfam" id="PF01558">
    <property type="entry name" value="POR"/>
    <property type="match status" value="1"/>
</dbReference>
<sequence length="190" mass="20798">MEKVEIRWHGRGGQGTVTAAKVFADACLSDGGYVQAFPEYGPERAGAPLRVCNRISSKELRMHCPVTHPDVVVVVDPTLIETIDVTEGAKDDAKFIINSSKDPSELREKLKLKSTQKLYVVDATKIAIESFGRPMPNSPIVGALNRVTGLVSLETLLEDVKKSFGKKFSQKIIDGNLLAVKRGYEEVKEG</sequence>